<dbReference type="EMBL" id="CAJOBS010004181">
    <property type="protein sequence ID" value="CAF4875899.1"/>
    <property type="molecule type" value="Genomic_DNA"/>
</dbReference>
<organism evidence="2 9">
    <name type="scientific">Rotaria socialis</name>
    <dbReference type="NCBI Taxonomy" id="392032"/>
    <lineage>
        <taxon>Eukaryota</taxon>
        <taxon>Metazoa</taxon>
        <taxon>Spiralia</taxon>
        <taxon>Gnathifera</taxon>
        <taxon>Rotifera</taxon>
        <taxon>Eurotatoria</taxon>
        <taxon>Bdelloidea</taxon>
        <taxon>Philodinida</taxon>
        <taxon>Philodinidae</taxon>
        <taxon>Rotaria</taxon>
    </lineage>
</organism>
<dbReference type="Proteomes" id="UP000663833">
    <property type="component" value="Unassembled WGS sequence"/>
</dbReference>
<evidence type="ECO:0000313" key="4">
    <source>
        <dbReference type="EMBL" id="CAF4448222.1"/>
    </source>
</evidence>
<dbReference type="Proteomes" id="UP000663838">
    <property type="component" value="Unassembled WGS sequence"/>
</dbReference>
<protein>
    <submittedName>
        <fullName evidence="2">Uncharacterized protein</fullName>
    </submittedName>
</protein>
<dbReference type="Proteomes" id="UP000663869">
    <property type="component" value="Unassembled WGS sequence"/>
</dbReference>
<evidence type="ECO:0000313" key="9">
    <source>
        <dbReference type="Proteomes" id="UP000663833"/>
    </source>
</evidence>
<evidence type="ECO:0000313" key="2">
    <source>
        <dbReference type="EMBL" id="CAF3475389.1"/>
    </source>
</evidence>
<dbReference type="EMBL" id="CAJOBO010003866">
    <property type="protein sequence ID" value="CAF4505509.1"/>
    <property type="molecule type" value="Genomic_DNA"/>
</dbReference>
<dbReference type="Proteomes" id="UP000663873">
    <property type="component" value="Unassembled WGS sequence"/>
</dbReference>
<dbReference type="OrthoDB" id="10375715at2759"/>
<dbReference type="EMBL" id="CAJOBP010004694">
    <property type="protein sequence ID" value="CAF4448222.1"/>
    <property type="molecule type" value="Genomic_DNA"/>
</dbReference>
<dbReference type="Proteomes" id="UP000663862">
    <property type="component" value="Unassembled WGS sequence"/>
</dbReference>
<evidence type="ECO:0000313" key="6">
    <source>
        <dbReference type="EMBL" id="CAF4680219.1"/>
    </source>
</evidence>
<evidence type="ECO:0000313" key="8">
    <source>
        <dbReference type="EMBL" id="CAF4875899.1"/>
    </source>
</evidence>
<gene>
    <name evidence="3" type="ORF">FME351_LOCUS30686</name>
    <name evidence="5" type="ORF">HFQ381_LOCUS28092</name>
    <name evidence="2" type="ORF">LUA448_LOCUS23667</name>
    <name evidence="7" type="ORF">QYT958_LOCUS22786</name>
    <name evidence="1" type="ORF">TIS948_LOCUS16649</name>
    <name evidence="8" type="ORF">TOA249_LOCUS28866</name>
    <name evidence="6" type="ORF">TSG867_LOCUS32339</name>
    <name evidence="4" type="ORF">UJA718_LOCUS22595</name>
</gene>
<proteinExistence type="predicted"/>
<dbReference type="EMBL" id="CAJNYD010003087">
    <property type="protein sequence ID" value="CAF3475389.1"/>
    <property type="molecule type" value="Genomic_DNA"/>
</dbReference>
<evidence type="ECO:0000313" key="3">
    <source>
        <dbReference type="EMBL" id="CAF3748379.1"/>
    </source>
</evidence>
<accession>A0A818FFS6</accession>
<dbReference type="Proteomes" id="UP000663851">
    <property type="component" value="Unassembled WGS sequence"/>
</dbReference>
<dbReference type="Proteomes" id="UP000663825">
    <property type="component" value="Unassembled WGS sequence"/>
</dbReference>
<dbReference type="EMBL" id="CAJNYU010004374">
    <property type="protein sequence ID" value="CAF3748379.1"/>
    <property type="molecule type" value="Genomic_DNA"/>
</dbReference>
<name>A0A818FFS6_9BILA</name>
<evidence type="ECO:0000313" key="7">
    <source>
        <dbReference type="EMBL" id="CAF4782323.1"/>
    </source>
</evidence>
<comment type="caution">
    <text evidence="2">The sequence shown here is derived from an EMBL/GenBank/DDBJ whole genome shotgun (WGS) entry which is preliminary data.</text>
</comment>
<sequence>MPSFWYLIQRSSGDCTSNNDRTRKCALYLFQQILTNEEYKHIEIKEEKFNRFLILIDEKTKQFWIDFIVLYEALDDGVVHLIKPLLTKFD</sequence>
<evidence type="ECO:0000313" key="5">
    <source>
        <dbReference type="EMBL" id="CAF4505509.1"/>
    </source>
</evidence>
<evidence type="ECO:0000313" key="1">
    <source>
        <dbReference type="EMBL" id="CAF3276810.1"/>
    </source>
</evidence>
<evidence type="ECO:0000313" key="10">
    <source>
        <dbReference type="Proteomes" id="UP000663873"/>
    </source>
</evidence>
<dbReference type="EMBL" id="CAJOBQ010007196">
    <property type="protein sequence ID" value="CAF4680219.1"/>
    <property type="molecule type" value="Genomic_DNA"/>
</dbReference>
<dbReference type="EMBL" id="CAJOBR010004453">
    <property type="protein sequence ID" value="CAF4782323.1"/>
    <property type="molecule type" value="Genomic_DNA"/>
</dbReference>
<dbReference type="AlphaFoldDB" id="A0A818FFS6"/>
<reference evidence="2" key="1">
    <citation type="submission" date="2021-02" db="EMBL/GenBank/DDBJ databases">
        <authorList>
            <person name="Nowell W R."/>
        </authorList>
    </citation>
    <scope>NUCLEOTIDE SEQUENCE</scope>
</reference>
<dbReference type="Proteomes" id="UP000663848">
    <property type="component" value="Unassembled WGS sequence"/>
</dbReference>
<keyword evidence="10" id="KW-1185">Reference proteome</keyword>
<dbReference type="EMBL" id="CAJNXB010002784">
    <property type="protein sequence ID" value="CAF3276810.1"/>
    <property type="molecule type" value="Genomic_DNA"/>
</dbReference>